<evidence type="ECO:0000256" key="3">
    <source>
        <dbReference type="ARBA" id="ARBA00022618"/>
    </source>
</evidence>
<keyword evidence="3" id="KW-0132">Cell division</keyword>
<evidence type="ECO:0000313" key="10">
    <source>
        <dbReference type="EMBL" id="MSU08429.1"/>
    </source>
</evidence>
<feature type="transmembrane region" description="Helical" evidence="8">
    <location>
        <begin position="12"/>
        <end position="37"/>
    </location>
</feature>
<dbReference type="GO" id="GO:0005886">
    <property type="term" value="C:plasma membrane"/>
    <property type="evidence" value="ECO:0007669"/>
    <property type="project" value="TreeGrafter"/>
</dbReference>
<dbReference type="EMBL" id="VUNR01000007">
    <property type="protein sequence ID" value="MSU08429.1"/>
    <property type="molecule type" value="Genomic_DNA"/>
</dbReference>
<evidence type="ECO:0000256" key="6">
    <source>
        <dbReference type="ARBA" id="ARBA00023136"/>
    </source>
</evidence>
<sequence length="242" mass="26605">MDGKKHKMISQGSVATLLVGLIVVLGILACALSPIFVLKTVNIQGNRFVQDEDIIRIAGIRLGENLFQLQTDEIKRSLTKDLRIEQAVVQRSFPSQLDISISERIPLAMIKCDYGYLELGKGGIVLDAHRTLRDMPVPMISGAGVADLFVGDVVADEQVGKVLSFLDAVGENTVKSLSEINITNPEDVMLYAGSVQIRLGALDRLDSKIEVTKSVISELQQTKHPIAYVDARFDVYSVRLRQ</sequence>
<dbReference type="PROSITE" id="PS51257">
    <property type="entry name" value="PROKAR_LIPOPROTEIN"/>
    <property type="match status" value="1"/>
</dbReference>
<evidence type="ECO:0000313" key="11">
    <source>
        <dbReference type="Proteomes" id="UP000433181"/>
    </source>
</evidence>
<proteinExistence type="predicted"/>
<gene>
    <name evidence="10" type="ORF">FYJ84_05445</name>
</gene>
<organism evidence="10 11">
    <name type="scientific">Anaerovibrio slackiae</name>
    <dbReference type="NCBI Taxonomy" id="2652309"/>
    <lineage>
        <taxon>Bacteria</taxon>
        <taxon>Bacillati</taxon>
        <taxon>Bacillota</taxon>
        <taxon>Negativicutes</taxon>
        <taxon>Selenomonadales</taxon>
        <taxon>Selenomonadaceae</taxon>
        <taxon>Anaerovibrio</taxon>
    </lineage>
</organism>
<keyword evidence="6 8" id="KW-0472">Membrane</keyword>
<evidence type="ECO:0000259" key="9">
    <source>
        <dbReference type="PROSITE" id="PS51779"/>
    </source>
</evidence>
<keyword evidence="7" id="KW-0131">Cell cycle</keyword>
<dbReference type="PANTHER" id="PTHR37820:SF1">
    <property type="entry name" value="CELL DIVISION PROTEIN FTSQ"/>
    <property type="match status" value="1"/>
</dbReference>
<dbReference type="Pfam" id="PF08478">
    <property type="entry name" value="POTRA_1"/>
    <property type="match status" value="1"/>
</dbReference>
<comment type="subcellular location">
    <subcellularLocation>
        <location evidence="1">Membrane</location>
    </subcellularLocation>
</comment>
<dbReference type="GeneID" id="96778354"/>
<keyword evidence="4 8" id="KW-0812">Transmembrane</keyword>
<dbReference type="InterPro" id="IPR050487">
    <property type="entry name" value="FtsQ_DivIB"/>
</dbReference>
<keyword evidence="11" id="KW-1185">Reference proteome</keyword>
<reference evidence="10 11" key="1">
    <citation type="submission" date="2019-08" db="EMBL/GenBank/DDBJ databases">
        <title>In-depth cultivation of the pig gut microbiome towards novel bacterial diversity and tailored functional studies.</title>
        <authorList>
            <person name="Wylensek D."/>
            <person name="Hitch T.C.A."/>
            <person name="Clavel T."/>
        </authorList>
    </citation>
    <scope>NUCLEOTIDE SEQUENCE [LARGE SCALE GENOMIC DNA]</scope>
    <source>
        <strain evidence="10 11">WCA-693-APC-5D-A</strain>
    </source>
</reference>
<name>A0A6I2UFL6_9FIRM</name>
<dbReference type="AlphaFoldDB" id="A0A6I2UFL6"/>
<evidence type="ECO:0000256" key="8">
    <source>
        <dbReference type="SAM" id="Phobius"/>
    </source>
</evidence>
<evidence type="ECO:0000256" key="2">
    <source>
        <dbReference type="ARBA" id="ARBA00022475"/>
    </source>
</evidence>
<comment type="caution">
    <text evidence="10">The sequence shown here is derived from an EMBL/GenBank/DDBJ whole genome shotgun (WGS) entry which is preliminary data.</text>
</comment>
<evidence type="ECO:0000256" key="5">
    <source>
        <dbReference type="ARBA" id="ARBA00022989"/>
    </source>
</evidence>
<dbReference type="RefSeq" id="WP_154406589.1">
    <property type="nucleotide sequence ID" value="NZ_VUNR01000007.1"/>
</dbReference>
<dbReference type="PANTHER" id="PTHR37820">
    <property type="entry name" value="CELL DIVISION PROTEIN DIVIB"/>
    <property type="match status" value="1"/>
</dbReference>
<dbReference type="PROSITE" id="PS51779">
    <property type="entry name" value="POTRA"/>
    <property type="match status" value="1"/>
</dbReference>
<dbReference type="Gene3D" id="3.10.20.310">
    <property type="entry name" value="membrane protein fhac"/>
    <property type="match status" value="1"/>
</dbReference>
<keyword evidence="2" id="KW-1003">Cell membrane</keyword>
<feature type="domain" description="POTRA" evidence="9">
    <location>
        <begin position="36"/>
        <end position="104"/>
    </location>
</feature>
<protein>
    <submittedName>
        <fullName evidence="10">FtsQ-type POTRA domain-containing protein</fullName>
    </submittedName>
</protein>
<keyword evidence="5 8" id="KW-1133">Transmembrane helix</keyword>
<evidence type="ECO:0000256" key="7">
    <source>
        <dbReference type="ARBA" id="ARBA00023306"/>
    </source>
</evidence>
<accession>A0A6I2UFL6</accession>
<evidence type="ECO:0000256" key="4">
    <source>
        <dbReference type="ARBA" id="ARBA00022692"/>
    </source>
</evidence>
<dbReference type="InterPro" id="IPR034746">
    <property type="entry name" value="POTRA"/>
</dbReference>
<dbReference type="InterPro" id="IPR013685">
    <property type="entry name" value="POTRA_FtsQ_type"/>
</dbReference>
<dbReference type="Proteomes" id="UP000433181">
    <property type="component" value="Unassembled WGS sequence"/>
</dbReference>
<dbReference type="GO" id="GO:0051301">
    <property type="term" value="P:cell division"/>
    <property type="evidence" value="ECO:0007669"/>
    <property type="project" value="UniProtKB-KW"/>
</dbReference>
<evidence type="ECO:0000256" key="1">
    <source>
        <dbReference type="ARBA" id="ARBA00004370"/>
    </source>
</evidence>